<dbReference type="PANTHER" id="PTHR43718:SF2">
    <property type="entry name" value="LON PROTEASE HOMOLOG, MITOCHONDRIAL"/>
    <property type="match status" value="1"/>
</dbReference>
<evidence type="ECO:0000313" key="1">
    <source>
        <dbReference type="EMBL" id="KAK3172139.1"/>
    </source>
</evidence>
<dbReference type="GO" id="GO:0051131">
    <property type="term" value="P:chaperone-mediated protein complex assembly"/>
    <property type="evidence" value="ECO:0007669"/>
    <property type="project" value="TreeGrafter"/>
</dbReference>
<sequence>MLSVQDNPYDKDDDVIKATSFEVTSTLRDVLKTSSLWRDHVQTYTQHIGDFSFPRLADFGAAISGGNKVQCQAVLEELDETVRGLRGAVSHRNVHGSFCSIRVYGGMHGPWQEQNLKILYDIFEFYAQFLSFTAEFALCRWERLKPIDNLKRIRQKYRKLVQEYTAYVVQQLEKESE</sequence>
<reference evidence="1" key="1">
    <citation type="journal article" date="2023" name="Plant J.">
        <title>Genome sequences and population genomics provide insights into the demographic history, inbreeding, and mutation load of two 'living fossil' tree species of Dipteronia.</title>
        <authorList>
            <person name="Feng Y."/>
            <person name="Comes H.P."/>
            <person name="Chen J."/>
            <person name="Zhu S."/>
            <person name="Lu R."/>
            <person name="Zhang X."/>
            <person name="Li P."/>
            <person name="Qiu J."/>
            <person name="Olsen K.M."/>
            <person name="Qiu Y."/>
        </authorList>
    </citation>
    <scope>NUCLEOTIDE SEQUENCE</scope>
    <source>
        <strain evidence="1">NBL</strain>
    </source>
</reference>
<protein>
    <submittedName>
        <fullName evidence="1">Uncharacterized protein</fullName>
    </submittedName>
</protein>
<dbReference type="Proteomes" id="UP001281410">
    <property type="component" value="Unassembled WGS sequence"/>
</dbReference>
<name>A0AAD9Z5P6_9ROSI</name>
<dbReference type="GO" id="GO:0007005">
    <property type="term" value="P:mitochondrion organization"/>
    <property type="evidence" value="ECO:0007669"/>
    <property type="project" value="TreeGrafter"/>
</dbReference>
<gene>
    <name evidence="1" type="ORF">Dsin_032762</name>
</gene>
<dbReference type="GO" id="GO:0003697">
    <property type="term" value="F:single-stranded DNA binding"/>
    <property type="evidence" value="ECO:0007669"/>
    <property type="project" value="TreeGrafter"/>
</dbReference>
<dbReference type="PANTHER" id="PTHR43718">
    <property type="entry name" value="LON PROTEASE"/>
    <property type="match status" value="1"/>
</dbReference>
<dbReference type="Gene3D" id="1.20.58.1480">
    <property type="match status" value="1"/>
</dbReference>
<dbReference type="GO" id="GO:0005759">
    <property type="term" value="C:mitochondrial matrix"/>
    <property type="evidence" value="ECO:0007669"/>
    <property type="project" value="TreeGrafter"/>
</dbReference>
<dbReference type="InterPro" id="IPR027065">
    <property type="entry name" value="Lon_Prtase"/>
</dbReference>
<dbReference type="EMBL" id="JANJYJ010000802">
    <property type="protein sequence ID" value="KAK3172139.1"/>
    <property type="molecule type" value="Genomic_DNA"/>
</dbReference>
<evidence type="ECO:0000313" key="2">
    <source>
        <dbReference type="Proteomes" id="UP001281410"/>
    </source>
</evidence>
<dbReference type="GO" id="GO:0006515">
    <property type="term" value="P:protein quality control for misfolded or incompletely synthesized proteins"/>
    <property type="evidence" value="ECO:0007669"/>
    <property type="project" value="TreeGrafter"/>
</dbReference>
<proteinExistence type="predicted"/>
<comment type="caution">
    <text evidence="1">The sequence shown here is derived from an EMBL/GenBank/DDBJ whole genome shotgun (WGS) entry which is preliminary data.</text>
</comment>
<keyword evidence="2" id="KW-1185">Reference proteome</keyword>
<accession>A0AAD9Z5P6</accession>
<dbReference type="GO" id="GO:0004252">
    <property type="term" value="F:serine-type endopeptidase activity"/>
    <property type="evidence" value="ECO:0007669"/>
    <property type="project" value="InterPro"/>
</dbReference>
<dbReference type="GO" id="GO:0004176">
    <property type="term" value="F:ATP-dependent peptidase activity"/>
    <property type="evidence" value="ECO:0007669"/>
    <property type="project" value="InterPro"/>
</dbReference>
<organism evidence="1 2">
    <name type="scientific">Dipteronia sinensis</name>
    <dbReference type="NCBI Taxonomy" id="43782"/>
    <lineage>
        <taxon>Eukaryota</taxon>
        <taxon>Viridiplantae</taxon>
        <taxon>Streptophyta</taxon>
        <taxon>Embryophyta</taxon>
        <taxon>Tracheophyta</taxon>
        <taxon>Spermatophyta</taxon>
        <taxon>Magnoliopsida</taxon>
        <taxon>eudicotyledons</taxon>
        <taxon>Gunneridae</taxon>
        <taxon>Pentapetalae</taxon>
        <taxon>rosids</taxon>
        <taxon>malvids</taxon>
        <taxon>Sapindales</taxon>
        <taxon>Sapindaceae</taxon>
        <taxon>Hippocastanoideae</taxon>
        <taxon>Acereae</taxon>
        <taxon>Dipteronia</taxon>
    </lineage>
</organism>
<dbReference type="AlphaFoldDB" id="A0AAD9Z5P6"/>
<dbReference type="GO" id="GO:0005524">
    <property type="term" value="F:ATP binding"/>
    <property type="evidence" value="ECO:0007669"/>
    <property type="project" value="InterPro"/>
</dbReference>